<name>A0ABR4CTP0_9HELO</name>
<dbReference type="PANTHER" id="PTHR47843">
    <property type="entry name" value="BTB DOMAIN-CONTAINING PROTEIN-RELATED"/>
    <property type="match status" value="1"/>
</dbReference>
<keyword evidence="4" id="KW-1185">Reference proteome</keyword>
<gene>
    <name evidence="3" type="ORF">VTL71DRAFT_12071</name>
</gene>
<evidence type="ECO:0000313" key="3">
    <source>
        <dbReference type="EMBL" id="KAL2072728.1"/>
    </source>
</evidence>
<organism evidence="3 4">
    <name type="scientific">Oculimacula yallundae</name>
    <dbReference type="NCBI Taxonomy" id="86028"/>
    <lineage>
        <taxon>Eukaryota</taxon>
        <taxon>Fungi</taxon>
        <taxon>Dikarya</taxon>
        <taxon>Ascomycota</taxon>
        <taxon>Pezizomycotina</taxon>
        <taxon>Leotiomycetes</taxon>
        <taxon>Helotiales</taxon>
        <taxon>Ploettnerulaceae</taxon>
        <taxon>Oculimacula</taxon>
    </lineage>
</organism>
<feature type="region of interest" description="Disordered" evidence="1">
    <location>
        <begin position="1"/>
        <end position="23"/>
    </location>
</feature>
<dbReference type="PROSITE" id="PS50097">
    <property type="entry name" value="BTB"/>
    <property type="match status" value="1"/>
</dbReference>
<evidence type="ECO:0000259" key="2">
    <source>
        <dbReference type="PROSITE" id="PS50097"/>
    </source>
</evidence>
<dbReference type="Pfam" id="PF00651">
    <property type="entry name" value="BTB"/>
    <property type="match status" value="1"/>
</dbReference>
<dbReference type="EMBL" id="JAZHXI010000004">
    <property type="protein sequence ID" value="KAL2072728.1"/>
    <property type="molecule type" value="Genomic_DNA"/>
</dbReference>
<dbReference type="Gene3D" id="3.30.710.10">
    <property type="entry name" value="Potassium Channel Kv1.1, Chain A"/>
    <property type="match status" value="1"/>
</dbReference>
<comment type="caution">
    <text evidence="3">The sequence shown here is derived from an EMBL/GenBank/DDBJ whole genome shotgun (WGS) entry which is preliminary data.</text>
</comment>
<protein>
    <recommendedName>
        <fullName evidence="2">BTB domain-containing protein</fullName>
    </recommendedName>
</protein>
<reference evidence="3 4" key="1">
    <citation type="journal article" date="2024" name="Commun. Biol.">
        <title>Comparative genomic analysis of thermophilic fungi reveals convergent evolutionary adaptations and gene losses.</title>
        <authorList>
            <person name="Steindorff A.S."/>
            <person name="Aguilar-Pontes M.V."/>
            <person name="Robinson A.J."/>
            <person name="Andreopoulos B."/>
            <person name="LaButti K."/>
            <person name="Kuo A."/>
            <person name="Mondo S."/>
            <person name="Riley R."/>
            <person name="Otillar R."/>
            <person name="Haridas S."/>
            <person name="Lipzen A."/>
            <person name="Grimwood J."/>
            <person name="Schmutz J."/>
            <person name="Clum A."/>
            <person name="Reid I.D."/>
            <person name="Moisan M.C."/>
            <person name="Butler G."/>
            <person name="Nguyen T.T.M."/>
            <person name="Dewar K."/>
            <person name="Conant G."/>
            <person name="Drula E."/>
            <person name="Henrissat B."/>
            <person name="Hansel C."/>
            <person name="Singer S."/>
            <person name="Hutchinson M.I."/>
            <person name="de Vries R.P."/>
            <person name="Natvig D.O."/>
            <person name="Powell A.J."/>
            <person name="Tsang A."/>
            <person name="Grigoriev I.V."/>
        </authorList>
    </citation>
    <scope>NUCLEOTIDE SEQUENCE [LARGE SCALE GENOMIC DNA]</scope>
    <source>
        <strain evidence="3 4">CBS 494.80</strain>
    </source>
</reference>
<dbReference type="Proteomes" id="UP001595075">
    <property type="component" value="Unassembled WGS sequence"/>
</dbReference>
<dbReference type="CDD" id="cd18186">
    <property type="entry name" value="BTB_POZ_ZBTB_KLHL-like"/>
    <property type="match status" value="1"/>
</dbReference>
<evidence type="ECO:0000313" key="4">
    <source>
        <dbReference type="Proteomes" id="UP001595075"/>
    </source>
</evidence>
<accession>A0ABR4CTP0</accession>
<dbReference type="InterPro" id="IPR000210">
    <property type="entry name" value="BTB/POZ_dom"/>
</dbReference>
<sequence>MSPPKSGNAPGPRGGEPSSKKFKHASASFLDTKSLVTFIVGPDGNTTEFIVHKEIVCHHSKVLNAAFNSEFVEGLTQTYRLNDFGEGTFKFAIQWMYSQKLNLLHKDANHASDETTMLEDRKQISDLTELWVLADRIAMPNLQNAAIDALHSMCLAHKFLQSEDLLIDKYQYIYQNTSYGSQLRKYILAPFIYRVVEPGFIENHAEDCPKEMLVDISEMHLSGYFAMTRDIKARKFYVDIDA</sequence>
<dbReference type="PANTHER" id="PTHR47843:SF2">
    <property type="entry name" value="BTB DOMAIN-CONTAINING PROTEIN"/>
    <property type="match status" value="1"/>
</dbReference>
<dbReference type="SUPFAM" id="SSF54695">
    <property type="entry name" value="POZ domain"/>
    <property type="match status" value="1"/>
</dbReference>
<proteinExistence type="predicted"/>
<evidence type="ECO:0000256" key="1">
    <source>
        <dbReference type="SAM" id="MobiDB-lite"/>
    </source>
</evidence>
<feature type="domain" description="BTB" evidence="2">
    <location>
        <begin position="34"/>
        <end position="105"/>
    </location>
</feature>
<dbReference type="InterPro" id="IPR011333">
    <property type="entry name" value="SKP1/BTB/POZ_sf"/>
</dbReference>
<dbReference type="SMART" id="SM00225">
    <property type="entry name" value="BTB"/>
    <property type="match status" value="1"/>
</dbReference>